<proteinExistence type="predicted"/>
<gene>
    <name evidence="1" type="ORF">P7D85_06880</name>
</gene>
<dbReference type="SUPFAM" id="SSF51126">
    <property type="entry name" value="Pectin lyase-like"/>
    <property type="match status" value="1"/>
</dbReference>
<dbReference type="InterPro" id="IPR011050">
    <property type="entry name" value="Pectin_lyase_fold/virulence"/>
</dbReference>
<evidence type="ECO:0000313" key="1">
    <source>
        <dbReference type="EMBL" id="MDT2599493.1"/>
    </source>
</evidence>
<dbReference type="Proteomes" id="UP001252875">
    <property type="component" value="Unassembled WGS sequence"/>
</dbReference>
<dbReference type="EMBL" id="JARPYI010000002">
    <property type="protein sequence ID" value="MDT2599493.1"/>
    <property type="molecule type" value="Genomic_DNA"/>
</dbReference>
<protein>
    <recommendedName>
        <fullName evidence="3">Right handed beta helix domain-containing protein</fullName>
    </recommendedName>
</protein>
<organism evidence="1 2">
    <name type="scientific">Enterococcus hulanensis</name>
    <dbReference type="NCBI Taxonomy" id="2559929"/>
    <lineage>
        <taxon>Bacteria</taxon>
        <taxon>Bacillati</taxon>
        <taxon>Bacillota</taxon>
        <taxon>Bacilli</taxon>
        <taxon>Lactobacillales</taxon>
        <taxon>Enterococcaceae</taxon>
        <taxon>Enterococcus</taxon>
    </lineage>
</organism>
<dbReference type="RefSeq" id="WP_311822136.1">
    <property type="nucleotide sequence ID" value="NZ_JARPYF010000023.1"/>
</dbReference>
<reference evidence="1 2" key="1">
    <citation type="submission" date="2023-03" db="EMBL/GenBank/DDBJ databases">
        <authorList>
            <person name="Shen W."/>
            <person name="Cai J."/>
        </authorList>
    </citation>
    <scope>NUCLEOTIDE SEQUENCE [LARGE SCALE GENOMIC DNA]</scope>
    <source>
        <strain evidence="1 2">D6-4</strain>
    </source>
</reference>
<evidence type="ECO:0008006" key="3">
    <source>
        <dbReference type="Google" id="ProtNLM"/>
    </source>
</evidence>
<comment type="caution">
    <text evidence="1">The sequence shown here is derived from an EMBL/GenBank/DDBJ whole genome shotgun (WGS) entry which is preliminary data.</text>
</comment>
<dbReference type="Gene3D" id="3.30.1910.20">
    <property type="entry name" value="asparaginyl-tRNA synthetase, N-terminal domain"/>
    <property type="match status" value="1"/>
</dbReference>
<evidence type="ECO:0000313" key="2">
    <source>
        <dbReference type="Proteomes" id="UP001252875"/>
    </source>
</evidence>
<keyword evidence="2" id="KW-1185">Reference proteome</keyword>
<name>A0ABU3EYW5_9ENTE</name>
<sequence>MELLKLIKNRITSEWKETFNSNIDILNRILSKVNGKIDVLNKRIDNLVIKSGGDSPNEVVDARVNNNGETFDTLESRLLAAENKHDDELESANLNILNNKDQLGQLNDVIEALYNAAGTSITIYVSASRGSDSTGDGTEEKPYSSIQMAANTIPLINSSVITIFVEEGVYLEDVVFYGIISQKITLRSVYSVSAEDVYQAKLPVHIRSVSFSNCNSNINIYGIHFVDQKNFGSRIFQSVYISNNGMLTVENCAFDENVKSFETHRSVYSSGNSKAHVKQCLFSNQKIVFYADTTSEIRVGGNNQGSNNDIVNCAENGTIRTNTGVTGSNTNQTVGAGLIITKGTVLS</sequence>
<accession>A0ABU3EYW5</accession>